<evidence type="ECO:0000313" key="3">
    <source>
        <dbReference type="Proteomes" id="UP000650524"/>
    </source>
</evidence>
<dbReference type="Gene3D" id="3.40.30.10">
    <property type="entry name" value="Glutaredoxin"/>
    <property type="match status" value="1"/>
</dbReference>
<sequence>MCLEEPERETWRHGFWLTLWLFFVFAAFSPGGRVCAADAKTDGASNLLTNEKSPYLLQHAGNPVNWYPWGEEAFQKAEKEDKPIFLSIGYATCHWCHVMAHESFEDEEVARILNKYYIAIKVDREERPDIDKIYMSVCQALTGRGGWPLTIIMTPYGKPFFAGTYFPKTGRMGMPGLIDILNQIATIWEKDRVRILKAGQEITNAIQPVSDPDKPVHVVSVDTLKKGYSQLAGRFDSKWGGFGTAPKFPTPHQLTFLLRWHRRTADPDAIKMVEKSLDEMRYGGIYDQIGSGFHRYSVDEQWLVPHFEKMLYDQAMLAMAYIEAYQATGKTRFGKVARKIFAYVLRDMTAPEGGFYCAEDADSEGKEGLFYVWTPEEIKGHLGDVSGDLFCRFYDITKQGNFEEGKSIPRMSLTLKAFAQKEGMDPAKLDRVLKDARERLFDVREKRVHPLKDDKILTSWNGLMIAALAKGHQALGDELFVDAARKSADFILKNLRTGDGRLLRRYRNGDAAYAGYLDDYAFMVWGLIELYEATFEVTYLEAAIALNRDMIDIFWDKKGGGLYFTGEGNEALITRSKEIYDGALPSGNSVAALNFLRLGRMTGRIDLEKKAEQLVATFSRDVKTQPVGYTQLLSALEFMISPTQEIVIAGDLSLDTTRDMVRAVHAGFLPNKVVLLHQNGPDGKRLEALSPFTKEMGSINHKPTVYVCEQYACKMPVTDADKLKKLLN</sequence>
<evidence type="ECO:0000259" key="1">
    <source>
        <dbReference type="Pfam" id="PF03190"/>
    </source>
</evidence>
<dbReference type="EMBL" id="JACNJD010000148">
    <property type="protein sequence ID" value="MBC8176613.1"/>
    <property type="molecule type" value="Genomic_DNA"/>
</dbReference>
<dbReference type="SUPFAM" id="SSF52833">
    <property type="entry name" value="Thioredoxin-like"/>
    <property type="match status" value="1"/>
</dbReference>
<dbReference type="PIRSF" id="PIRSF006402">
    <property type="entry name" value="UCP006402_thioredoxin"/>
    <property type="match status" value="1"/>
</dbReference>
<dbReference type="AlphaFoldDB" id="A0A8J6MZE4"/>
<dbReference type="CDD" id="cd02955">
    <property type="entry name" value="SSP411"/>
    <property type="match status" value="1"/>
</dbReference>
<comment type="caution">
    <text evidence="2">The sequence shown here is derived from an EMBL/GenBank/DDBJ whole genome shotgun (WGS) entry which is preliminary data.</text>
</comment>
<accession>A0A8J6MZE4</accession>
<dbReference type="PANTHER" id="PTHR42899">
    <property type="entry name" value="SPERMATOGENESIS-ASSOCIATED PROTEIN 20"/>
    <property type="match status" value="1"/>
</dbReference>
<dbReference type="Proteomes" id="UP000650524">
    <property type="component" value="Unassembled WGS sequence"/>
</dbReference>
<name>A0A8J6MZE4_9DELT</name>
<gene>
    <name evidence="2" type="ORF">H8E19_04340</name>
</gene>
<evidence type="ECO:0000313" key="2">
    <source>
        <dbReference type="EMBL" id="MBC8176613.1"/>
    </source>
</evidence>
<organism evidence="2 3">
    <name type="scientific">Candidatus Desulfacyla euxinica</name>
    <dbReference type="NCBI Taxonomy" id="2841693"/>
    <lineage>
        <taxon>Bacteria</taxon>
        <taxon>Deltaproteobacteria</taxon>
        <taxon>Candidatus Desulfacyla</taxon>
    </lineage>
</organism>
<dbReference type="Pfam" id="PF03190">
    <property type="entry name" value="Thioredox_DsbH"/>
    <property type="match status" value="1"/>
</dbReference>
<dbReference type="InterPro" id="IPR024705">
    <property type="entry name" value="Ssp411"/>
</dbReference>
<dbReference type="InterPro" id="IPR004879">
    <property type="entry name" value="Ssp411-like_TRX"/>
</dbReference>
<dbReference type="GO" id="GO:0005975">
    <property type="term" value="P:carbohydrate metabolic process"/>
    <property type="evidence" value="ECO:0007669"/>
    <property type="project" value="InterPro"/>
</dbReference>
<dbReference type="InterPro" id="IPR008928">
    <property type="entry name" value="6-hairpin_glycosidase_sf"/>
</dbReference>
<proteinExistence type="predicted"/>
<reference evidence="2 3" key="1">
    <citation type="submission" date="2020-08" db="EMBL/GenBank/DDBJ databases">
        <title>Bridging the membrane lipid divide: bacteria of the FCB group superphylum have the potential to synthesize archaeal ether lipids.</title>
        <authorList>
            <person name="Villanueva L."/>
            <person name="Von Meijenfeldt F.A.B."/>
            <person name="Westbye A.B."/>
            <person name="Yadav S."/>
            <person name="Hopmans E.C."/>
            <person name="Dutilh B.E."/>
            <person name="Sinninghe Damste J.S."/>
        </authorList>
    </citation>
    <scope>NUCLEOTIDE SEQUENCE [LARGE SCALE GENOMIC DNA]</scope>
    <source>
        <strain evidence="2">NIOZ-UU27</strain>
    </source>
</reference>
<dbReference type="SUPFAM" id="SSF48208">
    <property type="entry name" value="Six-hairpin glycosidases"/>
    <property type="match status" value="1"/>
</dbReference>
<feature type="domain" description="Spermatogenesis-associated protein 20-like TRX" evidence="1">
    <location>
        <begin position="46"/>
        <end position="206"/>
    </location>
</feature>
<dbReference type="PANTHER" id="PTHR42899:SF1">
    <property type="entry name" value="SPERMATOGENESIS-ASSOCIATED PROTEIN 20"/>
    <property type="match status" value="1"/>
</dbReference>
<dbReference type="InterPro" id="IPR012341">
    <property type="entry name" value="6hp_glycosidase-like_sf"/>
</dbReference>
<dbReference type="Gene3D" id="1.50.10.10">
    <property type="match status" value="2"/>
</dbReference>
<dbReference type="InterPro" id="IPR036249">
    <property type="entry name" value="Thioredoxin-like_sf"/>
</dbReference>
<protein>
    <submittedName>
        <fullName evidence="2">Thioredoxin domain-containing protein</fullName>
    </submittedName>
</protein>